<organism evidence="1 2">
    <name type="scientific">Novipirellula aureliae</name>
    <dbReference type="NCBI Taxonomy" id="2527966"/>
    <lineage>
        <taxon>Bacteria</taxon>
        <taxon>Pseudomonadati</taxon>
        <taxon>Planctomycetota</taxon>
        <taxon>Planctomycetia</taxon>
        <taxon>Pirellulales</taxon>
        <taxon>Pirellulaceae</taxon>
        <taxon>Novipirellula</taxon>
    </lineage>
</organism>
<proteinExistence type="predicted"/>
<comment type="caution">
    <text evidence="1">The sequence shown here is derived from an EMBL/GenBank/DDBJ whole genome shotgun (WGS) entry which is preliminary data.</text>
</comment>
<accession>A0A5C6DH70</accession>
<sequence length="134" mass="14597">MSWDVSILKFSQPYAAVEDIPDDEAPLPLGSQQHVHSAVTKHFPGTNWSDAAWGIFDSPFGSIEFNLGKDDPATSMMLHVRASNEIVAPIINLCLEEGWNALDCSTGDLLEAADDPTAGLEGWHAYRDRVIGES</sequence>
<name>A0A5C6DH70_9BACT</name>
<reference evidence="1 2" key="1">
    <citation type="submission" date="2019-02" db="EMBL/GenBank/DDBJ databases">
        <title>Deep-cultivation of Planctomycetes and their phenomic and genomic characterization uncovers novel biology.</title>
        <authorList>
            <person name="Wiegand S."/>
            <person name="Jogler M."/>
            <person name="Boedeker C."/>
            <person name="Pinto D."/>
            <person name="Vollmers J."/>
            <person name="Rivas-Marin E."/>
            <person name="Kohn T."/>
            <person name="Peeters S.H."/>
            <person name="Heuer A."/>
            <person name="Rast P."/>
            <person name="Oberbeckmann S."/>
            <person name="Bunk B."/>
            <person name="Jeske O."/>
            <person name="Meyerdierks A."/>
            <person name="Storesund J.E."/>
            <person name="Kallscheuer N."/>
            <person name="Luecker S."/>
            <person name="Lage O.M."/>
            <person name="Pohl T."/>
            <person name="Merkel B.J."/>
            <person name="Hornburger P."/>
            <person name="Mueller R.-W."/>
            <person name="Bruemmer F."/>
            <person name="Labrenz M."/>
            <person name="Spormann A.M."/>
            <person name="Op Den Camp H."/>
            <person name="Overmann J."/>
            <person name="Amann R."/>
            <person name="Jetten M.S.M."/>
            <person name="Mascher T."/>
            <person name="Medema M.H."/>
            <person name="Devos D.P."/>
            <person name="Kaster A.-K."/>
            <person name="Ovreas L."/>
            <person name="Rohde M."/>
            <person name="Galperin M.Y."/>
            <person name="Jogler C."/>
        </authorList>
    </citation>
    <scope>NUCLEOTIDE SEQUENCE [LARGE SCALE GENOMIC DNA]</scope>
    <source>
        <strain evidence="1 2">Q31b</strain>
    </source>
</reference>
<gene>
    <name evidence="1" type="ORF">Q31b_52830</name>
</gene>
<protein>
    <submittedName>
        <fullName evidence="1">Uncharacterized protein</fullName>
    </submittedName>
</protein>
<keyword evidence="2" id="KW-1185">Reference proteome</keyword>
<evidence type="ECO:0000313" key="1">
    <source>
        <dbReference type="EMBL" id="TWU35187.1"/>
    </source>
</evidence>
<dbReference type="EMBL" id="SJPY01000010">
    <property type="protein sequence ID" value="TWU35187.1"/>
    <property type="molecule type" value="Genomic_DNA"/>
</dbReference>
<dbReference type="Proteomes" id="UP000315471">
    <property type="component" value="Unassembled WGS sequence"/>
</dbReference>
<dbReference type="OrthoDB" id="1467470at2"/>
<dbReference type="RefSeq" id="WP_146602383.1">
    <property type="nucleotide sequence ID" value="NZ_SJPY01000010.1"/>
</dbReference>
<dbReference type="AlphaFoldDB" id="A0A5C6DH70"/>
<evidence type="ECO:0000313" key="2">
    <source>
        <dbReference type="Proteomes" id="UP000315471"/>
    </source>
</evidence>